<dbReference type="Proteomes" id="UP001273166">
    <property type="component" value="Unassembled WGS sequence"/>
</dbReference>
<dbReference type="RefSeq" id="XP_062718373.1">
    <property type="nucleotide sequence ID" value="XM_062863923.1"/>
</dbReference>
<reference evidence="2" key="2">
    <citation type="submission" date="2023-06" db="EMBL/GenBank/DDBJ databases">
        <authorList>
            <consortium name="Lawrence Berkeley National Laboratory"/>
            <person name="Mondo S.J."/>
            <person name="Hensen N."/>
            <person name="Bonometti L."/>
            <person name="Westerberg I."/>
            <person name="Brannstrom I.O."/>
            <person name="Guillou S."/>
            <person name="Cros-Aarteil S."/>
            <person name="Calhoun S."/>
            <person name="Haridas S."/>
            <person name="Kuo A."/>
            <person name="Pangilinan J."/>
            <person name="Riley R."/>
            <person name="Labutti K."/>
            <person name="Andreopoulos B."/>
            <person name="Lipzen A."/>
            <person name="Chen C."/>
            <person name="Yanf M."/>
            <person name="Daum C."/>
            <person name="Ng V."/>
            <person name="Clum A."/>
            <person name="Steindorff A."/>
            <person name="Ohm R."/>
            <person name="Martin F."/>
            <person name="Silar P."/>
            <person name="Natvig D."/>
            <person name="Lalanne C."/>
            <person name="Gautier V."/>
            <person name="Ament-Velasquez S.L."/>
            <person name="Kruys A."/>
            <person name="Hutchinson M.I."/>
            <person name="Powell A.J."/>
            <person name="Barry K."/>
            <person name="Miller A.N."/>
            <person name="Grigoriev I.V."/>
            <person name="Debuchy R."/>
            <person name="Gladieux P."/>
            <person name="Thoren M.H."/>
            <person name="Johannesson H."/>
        </authorList>
    </citation>
    <scope>NUCLEOTIDE SEQUENCE</scope>
    <source>
        <strain evidence="2">CBS 333.67</strain>
    </source>
</reference>
<comment type="caution">
    <text evidence="2">The sequence shown here is derived from an EMBL/GenBank/DDBJ whole genome shotgun (WGS) entry which is preliminary data.</text>
</comment>
<dbReference type="AlphaFoldDB" id="A0AAJ0GMC6"/>
<proteinExistence type="predicted"/>
<gene>
    <name evidence="2" type="ORF">B0T15DRAFT_310687</name>
</gene>
<evidence type="ECO:0000313" key="2">
    <source>
        <dbReference type="EMBL" id="KAK3302593.1"/>
    </source>
</evidence>
<keyword evidence="1" id="KW-0732">Signal</keyword>
<evidence type="ECO:0000256" key="1">
    <source>
        <dbReference type="SAM" id="SignalP"/>
    </source>
</evidence>
<feature type="signal peptide" evidence="1">
    <location>
        <begin position="1"/>
        <end position="21"/>
    </location>
</feature>
<dbReference type="EMBL" id="JAUDZG010000007">
    <property type="protein sequence ID" value="KAK3302593.1"/>
    <property type="molecule type" value="Genomic_DNA"/>
</dbReference>
<sequence>MVNRTVILLTLSCLEWRAVCSYLGTLSKETGDEDSKTMRSRRTQMPNPKMLRDLKCQPNFKLKRKMLNSYPHHIPIWNSPLRL</sequence>
<keyword evidence="3" id="KW-1185">Reference proteome</keyword>
<dbReference type="GeneID" id="87882752"/>
<protein>
    <recommendedName>
        <fullName evidence="4">Secreted protein</fullName>
    </recommendedName>
</protein>
<evidence type="ECO:0008006" key="4">
    <source>
        <dbReference type="Google" id="ProtNLM"/>
    </source>
</evidence>
<feature type="chain" id="PRO_5042596679" description="Secreted protein" evidence="1">
    <location>
        <begin position="22"/>
        <end position="83"/>
    </location>
</feature>
<organism evidence="2 3">
    <name type="scientific">Chaetomium strumarium</name>
    <dbReference type="NCBI Taxonomy" id="1170767"/>
    <lineage>
        <taxon>Eukaryota</taxon>
        <taxon>Fungi</taxon>
        <taxon>Dikarya</taxon>
        <taxon>Ascomycota</taxon>
        <taxon>Pezizomycotina</taxon>
        <taxon>Sordariomycetes</taxon>
        <taxon>Sordariomycetidae</taxon>
        <taxon>Sordariales</taxon>
        <taxon>Chaetomiaceae</taxon>
        <taxon>Chaetomium</taxon>
    </lineage>
</organism>
<reference evidence="2" key="1">
    <citation type="journal article" date="2023" name="Mol. Phylogenet. Evol.">
        <title>Genome-scale phylogeny and comparative genomics of the fungal order Sordariales.</title>
        <authorList>
            <person name="Hensen N."/>
            <person name="Bonometti L."/>
            <person name="Westerberg I."/>
            <person name="Brannstrom I.O."/>
            <person name="Guillou S."/>
            <person name="Cros-Aarteil S."/>
            <person name="Calhoun S."/>
            <person name="Haridas S."/>
            <person name="Kuo A."/>
            <person name="Mondo S."/>
            <person name="Pangilinan J."/>
            <person name="Riley R."/>
            <person name="LaButti K."/>
            <person name="Andreopoulos B."/>
            <person name="Lipzen A."/>
            <person name="Chen C."/>
            <person name="Yan M."/>
            <person name="Daum C."/>
            <person name="Ng V."/>
            <person name="Clum A."/>
            <person name="Steindorff A."/>
            <person name="Ohm R.A."/>
            <person name="Martin F."/>
            <person name="Silar P."/>
            <person name="Natvig D.O."/>
            <person name="Lalanne C."/>
            <person name="Gautier V."/>
            <person name="Ament-Velasquez S.L."/>
            <person name="Kruys A."/>
            <person name="Hutchinson M.I."/>
            <person name="Powell A.J."/>
            <person name="Barry K."/>
            <person name="Miller A.N."/>
            <person name="Grigoriev I.V."/>
            <person name="Debuchy R."/>
            <person name="Gladieux P."/>
            <person name="Hiltunen Thoren M."/>
            <person name="Johannesson H."/>
        </authorList>
    </citation>
    <scope>NUCLEOTIDE SEQUENCE</scope>
    <source>
        <strain evidence="2">CBS 333.67</strain>
    </source>
</reference>
<accession>A0AAJ0GMC6</accession>
<evidence type="ECO:0000313" key="3">
    <source>
        <dbReference type="Proteomes" id="UP001273166"/>
    </source>
</evidence>
<name>A0AAJ0GMC6_9PEZI</name>